<dbReference type="SUPFAM" id="SSF56801">
    <property type="entry name" value="Acetyl-CoA synthetase-like"/>
    <property type="match status" value="1"/>
</dbReference>
<proteinExistence type="predicted"/>
<dbReference type="InterPro" id="IPR000873">
    <property type="entry name" value="AMP-dep_synth/lig_dom"/>
</dbReference>
<dbReference type="PROSITE" id="PS00455">
    <property type="entry name" value="AMP_BINDING"/>
    <property type="match status" value="1"/>
</dbReference>
<dbReference type="RefSeq" id="WP_344660390.1">
    <property type="nucleotide sequence ID" value="NZ_BAAAQM010000040.1"/>
</dbReference>
<dbReference type="Proteomes" id="UP001499854">
    <property type="component" value="Unassembled WGS sequence"/>
</dbReference>
<evidence type="ECO:0000313" key="4">
    <source>
        <dbReference type="EMBL" id="GAA1988199.1"/>
    </source>
</evidence>
<dbReference type="Gene3D" id="3.40.50.980">
    <property type="match status" value="2"/>
</dbReference>
<dbReference type="Gene3D" id="2.30.38.10">
    <property type="entry name" value="Luciferase, Domain 3"/>
    <property type="match status" value="1"/>
</dbReference>
<dbReference type="Pfam" id="PF00550">
    <property type="entry name" value="PP-binding"/>
    <property type="match status" value="1"/>
</dbReference>
<dbReference type="Pfam" id="PF00501">
    <property type="entry name" value="AMP-binding"/>
    <property type="match status" value="1"/>
</dbReference>
<feature type="domain" description="Carrier" evidence="3">
    <location>
        <begin position="516"/>
        <end position="589"/>
    </location>
</feature>
<gene>
    <name evidence="4" type="ORF">GCM10009838_58760</name>
</gene>
<keyword evidence="1" id="KW-0596">Phosphopantetheine</keyword>
<comment type="caution">
    <text evidence="4">The sequence shown here is derived from an EMBL/GenBank/DDBJ whole genome shotgun (WGS) entry which is preliminary data.</text>
</comment>
<dbReference type="PANTHER" id="PTHR45527:SF1">
    <property type="entry name" value="FATTY ACID SYNTHASE"/>
    <property type="match status" value="1"/>
</dbReference>
<dbReference type="InterPro" id="IPR010071">
    <property type="entry name" value="AA_adenyl_dom"/>
</dbReference>
<evidence type="ECO:0000256" key="1">
    <source>
        <dbReference type="ARBA" id="ARBA00022450"/>
    </source>
</evidence>
<sequence length="596" mass="63478">MTVPAPISRPAARDLAEQITAAYLTDRWVEQTPDAVAVVADGATMTYRELDARANRLARFLRDHSGVRRGDAVGIAVSTGLGVPVAILAVLRAGGFYVPLDPVYPRDRLNFMLADSRCRAVLAQDTGLDWIDPSSARVIPIDAPTVATCSAERLPEVAEADDLAYVIYTSGSTGIPKAVAITHRNLVYSTAARVEYYGSGPRTLAMTSSIAFDSSVAGIFWTLAEGGALFLPPRRPTSIPHWLDVGVTGLAVTDLIAVPSAYRILLDGAPEAALGELRRVIVAGEPCPPRLVADHYRVTAQSDLYNEYGPTEATVWATVHLCTPAAPDPTPIGRPIPGTTVHVLDSELRPVPEGAIGELFISGPGLAQGYLHRTELTAERFLDALGESAASVRTRLYRTGDLVRERGGELEFVGRADHQVKISGYRVELDEIAAVVARELAVDETVAVLVHDSEVVCFVRGAGPVPADIRQALSEQLPGYMVPSRLEFLPDLPHLPNGKTDRAALSRLASTLPAPPSAIDIPSTLRDIWTDILGAAPDAGSDFFGCGGDSIDAIRFCARAQASGIALSPRDVFRHRTLRALSAAAVAESSVEEAGL</sequence>
<dbReference type="InterPro" id="IPR036736">
    <property type="entry name" value="ACP-like_sf"/>
</dbReference>
<name>A0ABN2SMC6_9ACTN</name>
<dbReference type="PROSITE" id="PS50075">
    <property type="entry name" value="CARRIER"/>
    <property type="match status" value="1"/>
</dbReference>
<reference evidence="4 5" key="1">
    <citation type="journal article" date="2019" name="Int. J. Syst. Evol. Microbiol.">
        <title>The Global Catalogue of Microorganisms (GCM) 10K type strain sequencing project: providing services to taxonomists for standard genome sequencing and annotation.</title>
        <authorList>
            <consortium name="The Broad Institute Genomics Platform"/>
            <consortium name="The Broad Institute Genome Sequencing Center for Infectious Disease"/>
            <person name="Wu L."/>
            <person name="Ma J."/>
        </authorList>
    </citation>
    <scope>NUCLEOTIDE SEQUENCE [LARGE SCALE GENOMIC DNA]</scope>
    <source>
        <strain evidence="4 5">JCM 16013</strain>
    </source>
</reference>
<dbReference type="InterPro" id="IPR020845">
    <property type="entry name" value="AMP-binding_CS"/>
</dbReference>
<dbReference type="SMART" id="SM00823">
    <property type="entry name" value="PKS_PP"/>
    <property type="match status" value="1"/>
</dbReference>
<dbReference type="InterPro" id="IPR020806">
    <property type="entry name" value="PKS_PP-bd"/>
</dbReference>
<keyword evidence="5" id="KW-1185">Reference proteome</keyword>
<protein>
    <recommendedName>
        <fullName evidence="3">Carrier domain-containing protein</fullName>
    </recommendedName>
</protein>
<dbReference type="InterPro" id="IPR045851">
    <property type="entry name" value="AMP-bd_C_sf"/>
</dbReference>
<evidence type="ECO:0000256" key="2">
    <source>
        <dbReference type="ARBA" id="ARBA00022553"/>
    </source>
</evidence>
<keyword evidence="2" id="KW-0597">Phosphoprotein</keyword>
<evidence type="ECO:0000313" key="5">
    <source>
        <dbReference type="Proteomes" id="UP001499854"/>
    </source>
</evidence>
<dbReference type="Gene3D" id="3.30.300.30">
    <property type="match status" value="1"/>
</dbReference>
<dbReference type="NCBIfam" id="TIGR01733">
    <property type="entry name" value="AA-adenyl-dom"/>
    <property type="match status" value="1"/>
</dbReference>
<dbReference type="CDD" id="cd05930">
    <property type="entry name" value="A_NRPS"/>
    <property type="match status" value="1"/>
</dbReference>
<evidence type="ECO:0000259" key="3">
    <source>
        <dbReference type="PROSITE" id="PS50075"/>
    </source>
</evidence>
<accession>A0ABN2SMC6</accession>
<dbReference type="SUPFAM" id="SSF47336">
    <property type="entry name" value="ACP-like"/>
    <property type="match status" value="1"/>
</dbReference>
<dbReference type="EMBL" id="BAAAQM010000040">
    <property type="protein sequence ID" value="GAA1988199.1"/>
    <property type="molecule type" value="Genomic_DNA"/>
</dbReference>
<dbReference type="InterPro" id="IPR009081">
    <property type="entry name" value="PP-bd_ACP"/>
</dbReference>
<dbReference type="PANTHER" id="PTHR45527">
    <property type="entry name" value="NONRIBOSOMAL PEPTIDE SYNTHETASE"/>
    <property type="match status" value="1"/>
</dbReference>
<dbReference type="InterPro" id="IPR025110">
    <property type="entry name" value="AMP-bd_C"/>
</dbReference>
<organism evidence="4 5">
    <name type="scientific">Catenulispora subtropica</name>
    <dbReference type="NCBI Taxonomy" id="450798"/>
    <lineage>
        <taxon>Bacteria</taxon>
        <taxon>Bacillati</taxon>
        <taxon>Actinomycetota</taxon>
        <taxon>Actinomycetes</taxon>
        <taxon>Catenulisporales</taxon>
        <taxon>Catenulisporaceae</taxon>
        <taxon>Catenulispora</taxon>
    </lineage>
</organism>
<dbReference type="Pfam" id="PF13193">
    <property type="entry name" value="AMP-binding_C"/>
    <property type="match status" value="1"/>
</dbReference>
<dbReference type="Gene3D" id="1.10.1200.10">
    <property type="entry name" value="ACP-like"/>
    <property type="match status" value="1"/>
</dbReference>